<sequence length="70" mass="7871">MPGLGDGDEVRELLELHVFTAYGHGLRSPGTGPEDVRFLARRRPRTRREPYGAEGIAPGYRNQNRHDLDA</sequence>
<feature type="region of interest" description="Disordered" evidence="1">
    <location>
        <begin position="24"/>
        <end position="70"/>
    </location>
</feature>
<evidence type="ECO:0000313" key="3">
    <source>
        <dbReference type="Proteomes" id="UP000603904"/>
    </source>
</evidence>
<evidence type="ECO:0000256" key="1">
    <source>
        <dbReference type="SAM" id="MobiDB-lite"/>
    </source>
</evidence>
<protein>
    <submittedName>
        <fullName evidence="2">Uncharacterized protein</fullName>
    </submittedName>
</protein>
<organism evidence="2 3">
    <name type="scientific">Microbispora corallina</name>
    <dbReference type="NCBI Taxonomy" id="83302"/>
    <lineage>
        <taxon>Bacteria</taxon>
        <taxon>Bacillati</taxon>
        <taxon>Actinomycetota</taxon>
        <taxon>Actinomycetes</taxon>
        <taxon>Streptosporangiales</taxon>
        <taxon>Streptosporangiaceae</taxon>
        <taxon>Microbispora</taxon>
    </lineage>
</organism>
<dbReference type="Proteomes" id="UP000603904">
    <property type="component" value="Unassembled WGS sequence"/>
</dbReference>
<accession>A0ABQ4G0H1</accession>
<evidence type="ECO:0000313" key="2">
    <source>
        <dbReference type="EMBL" id="GIH40561.1"/>
    </source>
</evidence>
<comment type="caution">
    <text evidence="2">The sequence shown here is derived from an EMBL/GenBank/DDBJ whole genome shotgun (WGS) entry which is preliminary data.</text>
</comment>
<gene>
    <name evidence="2" type="ORF">Mco01_35610</name>
</gene>
<dbReference type="EMBL" id="BOOC01000014">
    <property type="protein sequence ID" value="GIH40561.1"/>
    <property type="molecule type" value="Genomic_DNA"/>
</dbReference>
<name>A0ABQ4G0H1_9ACTN</name>
<reference evidence="2 3" key="1">
    <citation type="submission" date="2021-01" db="EMBL/GenBank/DDBJ databases">
        <title>Whole genome shotgun sequence of Microbispora corallina NBRC 16416.</title>
        <authorList>
            <person name="Komaki H."/>
            <person name="Tamura T."/>
        </authorList>
    </citation>
    <scope>NUCLEOTIDE SEQUENCE [LARGE SCALE GENOMIC DNA]</scope>
    <source>
        <strain evidence="2 3">NBRC 16416</strain>
    </source>
</reference>
<proteinExistence type="predicted"/>
<keyword evidence="3" id="KW-1185">Reference proteome</keyword>